<feature type="domain" description="Reverse transcriptase" evidence="10">
    <location>
        <begin position="397"/>
        <end position="521"/>
    </location>
</feature>
<dbReference type="Gene3D" id="3.30.70.270">
    <property type="match status" value="1"/>
</dbReference>
<evidence type="ECO:0000256" key="2">
    <source>
        <dbReference type="ARBA" id="ARBA00022722"/>
    </source>
</evidence>
<comment type="similarity">
    <text evidence="1">Belongs to the nuclease type I family.</text>
</comment>
<keyword evidence="2" id="KW-0540">Nuclease</keyword>
<keyword evidence="3" id="KW-0479">Metal-binding</keyword>
<keyword evidence="12" id="KW-1185">Reference proteome</keyword>
<keyword evidence="5" id="KW-0378">Hydrolase</keyword>
<evidence type="ECO:0000313" key="11">
    <source>
        <dbReference type="EMBL" id="KAH6585742.1"/>
    </source>
</evidence>
<dbReference type="PANTHER" id="PTHR33146:SF26">
    <property type="entry name" value="ENDONUCLEASE 4"/>
    <property type="match status" value="1"/>
</dbReference>
<dbReference type="InterPro" id="IPR043502">
    <property type="entry name" value="DNA/RNA_pol_sf"/>
</dbReference>
<dbReference type="Pfam" id="PF00078">
    <property type="entry name" value="RVT_1"/>
    <property type="match status" value="1"/>
</dbReference>
<keyword evidence="9" id="KW-0732">Signal</keyword>
<protein>
    <recommendedName>
        <fullName evidence="10">Reverse transcriptase domain-containing protein</fullName>
    </recommendedName>
</protein>
<comment type="caution">
    <text evidence="11">The sequence shown here is derived from an EMBL/GenBank/DDBJ whole genome shotgun (WGS) entry which is preliminary data.</text>
</comment>
<sequence length="560" mass="61793">MRISIATVCSVAISTLPSVTAWGVIAHKTIGLIAKQFLTKEGSAYVDAYLHQQSMESIGSWADTERKSSRESDTAEYHFTNSMDPSKAKCVYDDHRDCSDGICLSGAMARHNKILMESTSPDDPGAEDSLKYLIHYISDSCQPLHTSGYDKGGSSTMARFGSKSYSLHSIWDMLIPNKRVLDDFQNSAVVYANYLIRSIKTGENKVLSKSWTSKLPIDAVNDIGNSMVAIEYTAESYELSCSVVWPKYNEHRKKNLDDGYYRDVFKTLDMQISKAGLRVAHWLNQLARLNPQTAVEAAIPPTAQPGKSNTKKHPLPPQESMPQSKKDPSMSSKKLASGAQKPDDPPPSSSDHDDHQVVDDADTEWQVVKKKCPRSGTATTKGKGGNSSKGKGATRQNPFPVQRGVRQGCPLSGLLFNLFINDILDGVVPITVPGLPRDTNPIRGLMYADDVAVFADSEQSLLAALTAVEQWANQWEMQFGVAKCGIISFTGHLAPRLDTPLDIRLHGQLISRVESYKYLGVLIDSKLDHSAWLKQKRFSLEHTISALYPVLANHQLTVNY</sequence>
<reference evidence="11 12" key="1">
    <citation type="submission" date="2021-02" db="EMBL/GenBank/DDBJ databases">
        <title>Variation within the Batrachochytrium salamandrivorans European outbreak.</title>
        <authorList>
            <person name="Kelly M."/>
            <person name="Pasmans F."/>
            <person name="Shea T.P."/>
            <person name="Munoz J.F."/>
            <person name="Carranza S."/>
            <person name="Cuomo C.A."/>
            <person name="Martel A."/>
        </authorList>
    </citation>
    <scope>NUCLEOTIDE SEQUENCE [LARGE SCALE GENOMIC DNA]</scope>
    <source>
        <strain evidence="11 12">AMFP18/2</strain>
    </source>
</reference>
<evidence type="ECO:0000256" key="9">
    <source>
        <dbReference type="SAM" id="SignalP"/>
    </source>
</evidence>
<name>A0ABQ8ESB0_9FUNG</name>
<evidence type="ECO:0000256" key="7">
    <source>
        <dbReference type="ARBA" id="ARBA00023180"/>
    </source>
</evidence>
<proteinExistence type="inferred from homology"/>
<dbReference type="InterPro" id="IPR043128">
    <property type="entry name" value="Rev_trsase/Diguanyl_cyclase"/>
</dbReference>
<keyword evidence="6" id="KW-1015">Disulfide bond</keyword>
<dbReference type="Proteomes" id="UP001648503">
    <property type="component" value="Unassembled WGS sequence"/>
</dbReference>
<evidence type="ECO:0000256" key="8">
    <source>
        <dbReference type="SAM" id="MobiDB-lite"/>
    </source>
</evidence>
<feature type="signal peptide" evidence="9">
    <location>
        <begin position="1"/>
        <end position="21"/>
    </location>
</feature>
<evidence type="ECO:0000256" key="5">
    <source>
        <dbReference type="ARBA" id="ARBA00022801"/>
    </source>
</evidence>
<dbReference type="InterPro" id="IPR008947">
    <property type="entry name" value="PLipase_C/P1_nuclease_dom_sf"/>
</dbReference>
<feature type="region of interest" description="Disordered" evidence="8">
    <location>
        <begin position="300"/>
        <end position="402"/>
    </location>
</feature>
<gene>
    <name evidence="11" type="ORF">BASA50_001077</name>
</gene>
<evidence type="ECO:0000256" key="4">
    <source>
        <dbReference type="ARBA" id="ARBA00022759"/>
    </source>
</evidence>
<dbReference type="InterPro" id="IPR003154">
    <property type="entry name" value="S1/P1nuclease"/>
</dbReference>
<feature type="chain" id="PRO_5046221749" description="Reverse transcriptase domain-containing protein" evidence="9">
    <location>
        <begin position="22"/>
        <end position="560"/>
    </location>
</feature>
<evidence type="ECO:0000259" key="10">
    <source>
        <dbReference type="Pfam" id="PF00078"/>
    </source>
</evidence>
<dbReference type="Gene3D" id="1.10.575.10">
    <property type="entry name" value="P1 Nuclease"/>
    <property type="match status" value="1"/>
</dbReference>
<evidence type="ECO:0000256" key="3">
    <source>
        <dbReference type="ARBA" id="ARBA00022723"/>
    </source>
</evidence>
<dbReference type="SUPFAM" id="SSF48537">
    <property type="entry name" value="Phospholipase C/P1 nuclease"/>
    <property type="match status" value="1"/>
</dbReference>
<accession>A0ABQ8ESB0</accession>
<keyword evidence="7" id="KW-0325">Glycoprotein</keyword>
<dbReference type="InterPro" id="IPR000477">
    <property type="entry name" value="RT_dom"/>
</dbReference>
<dbReference type="CDD" id="cd11010">
    <property type="entry name" value="S1-P1_nuclease"/>
    <property type="match status" value="1"/>
</dbReference>
<evidence type="ECO:0000313" key="12">
    <source>
        <dbReference type="Proteomes" id="UP001648503"/>
    </source>
</evidence>
<evidence type="ECO:0000256" key="6">
    <source>
        <dbReference type="ARBA" id="ARBA00023157"/>
    </source>
</evidence>
<keyword evidence="4" id="KW-0255">Endonuclease</keyword>
<evidence type="ECO:0000256" key="1">
    <source>
        <dbReference type="ARBA" id="ARBA00009547"/>
    </source>
</evidence>
<dbReference type="EMBL" id="JAFCIX010000579">
    <property type="protein sequence ID" value="KAH6585742.1"/>
    <property type="molecule type" value="Genomic_DNA"/>
</dbReference>
<dbReference type="PANTHER" id="PTHR33146">
    <property type="entry name" value="ENDONUCLEASE 4"/>
    <property type="match status" value="1"/>
</dbReference>
<dbReference type="SUPFAM" id="SSF56672">
    <property type="entry name" value="DNA/RNA polymerases"/>
    <property type="match status" value="1"/>
</dbReference>
<organism evidence="11 12">
    <name type="scientific">Batrachochytrium salamandrivorans</name>
    <dbReference type="NCBI Taxonomy" id="1357716"/>
    <lineage>
        <taxon>Eukaryota</taxon>
        <taxon>Fungi</taxon>
        <taxon>Fungi incertae sedis</taxon>
        <taxon>Chytridiomycota</taxon>
        <taxon>Chytridiomycota incertae sedis</taxon>
        <taxon>Chytridiomycetes</taxon>
        <taxon>Rhizophydiales</taxon>
        <taxon>Rhizophydiales incertae sedis</taxon>
        <taxon>Batrachochytrium</taxon>
    </lineage>
</organism>
<dbReference type="Pfam" id="PF02265">
    <property type="entry name" value="S1-P1_nuclease"/>
    <property type="match status" value="1"/>
</dbReference>